<evidence type="ECO:0000313" key="1">
    <source>
        <dbReference type="EMBL" id="KIC93539.1"/>
    </source>
</evidence>
<gene>
    <name evidence="1" type="ORF">OI18_17485</name>
</gene>
<accession>A0A0C1IT01</accession>
<dbReference type="Proteomes" id="UP000031408">
    <property type="component" value="Unassembled WGS sequence"/>
</dbReference>
<sequence>MNNAFTLMSMLPEFKLREGTPRLVVLLTAALNCESIRPLDRQVSDFFLPGHGRSEITVAQQSVICTRFLFKHHQ</sequence>
<comment type="caution">
    <text evidence="1">The sequence shown here is derived from an EMBL/GenBank/DDBJ whole genome shotgun (WGS) entry which is preliminary data.</text>
</comment>
<organism evidence="1 2">
    <name type="scientific">Flavihumibacter solisilvae</name>
    <dbReference type="NCBI Taxonomy" id="1349421"/>
    <lineage>
        <taxon>Bacteria</taxon>
        <taxon>Pseudomonadati</taxon>
        <taxon>Bacteroidota</taxon>
        <taxon>Chitinophagia</taxon>
        <taxon>Chitinophagales</taxon>
        <taxon>Chitinophagaceae</taxon>
        <taxon>Flavihumibacter</taxon>
    </lineage>
</organism>
<dbReference type="EMBL" id="JSVC01000019">
    <property type="protein sequence ID" value="KIC93539.1"/>
    <property type="molecule type" value="Genomic_DNA"/>
</dbReference>
<proteinExistence type="predicted"/>
<dbReference type="AlphaFoldDB" id="A0A0C1IT01"/>
<evidence type="ECO:0000313" key="2">
    <source>
        <dbReference type="Proteomes" id="UP000031408"/>
    </source>
</evidence>
<keyword evidence="2" id="KW-1185">Reference proteome</keyword>
<protein>
    <submittedName>
        <fullName evidence="1">Uncharacterized protein</fullName>
    </submittedName>
</protein>
<name>A0A0C1IT01_9BACT</name>
<reference evidence="1 2" key="1">
    <citation type="submission" date="2014-11" db="EMBL/GenBank/DDBJ databases">
        <title>Genome sequence of Flavihumibacter solisilvae 3-3.</title>
        <authorList>
            <person name="Zhou G."/>
            <person name="Li M."/>
            <person name="Wang G."/>
        </authorList>
    </citation>
    <scope>NUCLEOTIDE SEQUENCE [LARGE SCALE GENOMIC DNA]</scope>
    <source>
        <strain evidence="1 2">3-3</strain>
    </source>
</reference>